<sequence>MFIVVVLHSFGFKLANSKLMQKVLLSIMWKKIPFQKHREEEEAKKKKRSSQRSFTVFEARLLQSLQNVLLLRLR</sequence>
<evidence type="ECO:0000313" key="2">
    <source>
        <dbReference type="Proteomes" id="UP000238479"/>
    </source>
</evidence>
<evidence type="ECO:0000313" key="1">
    <source>
        <dbReference type="EMBL" id="PRQ18149.1"/>
    </source>
</evidence>
<dbReference type="Gramene" id="PRQ18149">
    <property type="protein sequence ID" value="PRQ18149"/>
    <property type="gene ID" value="RchiOBHm_Chr7g0202751"/>
</dbReference>
<keyword evidence="2" id="KW-1185">Reference proteome</keyword>
<dbReference type="Proteomes" id="UP000238479">
    <property type="component" value="Chromosome 7"/>
</dbReference>
<dbReference type="EMBL" id="PDCK01000045">
    <property type="protein sequence ID" value="PRQ18149.1"/>
    <property type="molecule type" value="Genomic_DNA"/>
</dbReference>
<reference evidence="1 2" key="1">
    <citation type="journal article" date="2018" name="Nat. Genet.">
        <title>The Rosa genome provides new insights in the design of modern roses.</title>
        <authorList>
            <person name="Bendahmane M."/>
        </authorList>
    </citation>
    <scope>NUCLEOTIDE SEQUENCE [LARGE SCALE GENOMIC DNA]</scope>
    <source>
        <strain evidence="2">cv. Old Blush</strain>
    </source>
</reference>
<organism evidence="1 2">
    <name type="scientific">Rosa chinensis</name>
    <name type="common">China rose</name>
    <dbReference type="NCBI Taxonomy" id="74649"/>
    <lineage>
        <taxon>Eukaryota</taxon>
        <taxon>Viridiplantae</taxon>
        <taxon>Streptophyta</taxon>
        <taxon>Embryophyta</taxon>
        <taxon>Tracheophyta</taxon>
        <taxon>Spermatophyta</taxon>
        <taxon>Magnoliopsida</taxon>
        <taxon>eudicotyledons</taxon>
        <taxon>Gunneridae</taxon>
        <taxon>Pentapetalae</taxon>
        <taxon>rosids</taxon>
        <taxon>fabids</taxon>
        <taxon>Rosales</taxon>
        <taxon>Rosaceae</taxon>
        <taxon>Rosoideae</taxon>
        <taxon>Rosoideae incertae sedis</taxon>
        <taxon>Rosa</taxon>
    </lineage>
</organism>
<protein>
    <submittedName>
        <fullName evidence="1">Uncharacterized protein</fullName>
    </submittedName>
</protein>
<proteinExistence type="predicted"/>
<gene>
    <name evidence="1" type="ORF">RchiOBHm_Chr7g0202751</name>
</gene>
<dbReference type="AlphaFoldDB" id="A0A2P6P8A1"/>
<name>A0A2P6P8A1_ROSCH</name>
<comment type="caution">
    <text evidence="1">The sequence shown here is derived from an EMBL/GenBank/DDBJ whole genome shotgun (WGS) entry which is preliminary data.</text>
</comment>
<accession>A0A2P6P8A1</accession>